<organism evidence="1 2">
    <name type="scientific">Phytophthora fragariae</name>
    <dbReference type="NCBI Taxonomy" id="53985"/>
    <lineage>
        <taxon>Eukaryota</taxon>
        <taxon>Sar</taxon>
        <taxon>Stramenopiles</taxon>
        <taxon>Oomycota</taxon>
        <taxon>Peronosporomycetes</taxon>
        <taxon>Peronosporales</taxon>
        <taxon>Peronosporaceae</taxon>
        <taxon>Phytophthora</taxon>
    </lineage>
</organism>
<accession>A0A6A3QFN4</accession>
<protein>
    <recommendedName>
        <fullName evidence="3">PiggyBac transposable element-derived protein domain-containing protein</fullName>
    </recommendedName>
</protein>
<comment type="caution">
    <text evidence="1">The sequence shown here is derived from an EMBL/GenBank/DDBJ whole genome shotgun (WGS) entry which is preliminary data.</text>
</comment>
<dbReference type="Proteomes" id="UP000440732">
    <property type="component" value="Unassembled WGS sequence"/>
</dbReference>
<reference evidence="1 2" key="1">
    <citation type="submission" date="2018-08" db="EMBL/GenBank/DDBJ databases">
        <title>Genomic investigation of the strawberry pathogen Phytophthora fragariae indicates pathogenicity is determined by transcriptional variation in three key races.</title>
        <authorList>
            <person name="Adams T.M."/>
            <person name="Armitage A.D."/>
            <person name="Sobczyk M.K."/>
            <person name="Bates H.J."/>
            <person name="Dunwell J.M."/>
            <person name="Nellist C.F."/>
            <person name="Harrison R.J."/>
        </authorList>
    </citation>
    <scope>NUCLEOTIDE SEQUENCE [LARGE SCALE GENOMIC DNA]</scope>
    <source>
        <strain evidence="1 2">NOV-5</strain>
    </source>
</reference>
<gene>
    <name evidence="1" type="ORF">PF006_g28350</name>
</gene>
<evidence type="ECO:0008006" key="3">
    <source>
        <dbReference type="Google" id="ProtNLM"/>
    </source>
</evidence>
<dbReference type="AlphaFoldDB" id="A0A6A3QFN4"/>
<name>A0A6A3QFN4_9STRA</name>
<dbReference type="EMBL" id="QXGA01004210">
    <property type="protein sequence ID" value="KAE9075331.1"/>
    <property type="molecule type" value="Genomic_DNA"/>
</dbReference>
<sequence length="316" mass="35086">MSSSHTESDWSTERSEDETATWKYAEDFDVSLRLNDVEDLLLSKARAEADVVTTRLRQRMFGSASQDQRRVTVPDILKTWLDDSILAGIKNCVSASLSSEATLAKDELLGFLEVELWLGFYSLTPTAFYDSANSDLLPPVLTAMPEKRYMVILNALGTSTQRNGPAHRWSAPMAPDRNIASAMELLRRLCSEIGFVEGVSLASLDDDMMRLRSQSVDDLGLSHVRNPKKGYGPVNHGIVSLTTGVMLAHVGGFLKEHSLFELQGVMSYGLLCLRQMPFAAFSPDDVASVIHSVHGHFFAVLEYKTRVTGKIRRRAK</sequence>
<evidence type="ECO:0000313" key="1">
    <source>
        <dbReference type="EMBL" id="KAE9075331.1"/>
    </source>
</evidence>
<proteinExistence type="predicted"/>
<evidence type="ECO:0000313" key="2">
    <source>
        <dbReference type="Proteomes" id="UP000440732"/>
    </source>
</evidence>